<evidence type="ECO:0000256" key="2">
    <source>
        <dbReference type="ARBA" id="ARBA00022679"/>
    </source>
</evidence>
<protein>
    <submittedName>
        <fullName evidence="4">Methyltransferase family protein</fullName>
    </submittedName>
</protein>
<dbReference type="AlphaFoldDB" id="A0A2V2BM33"/>
<dbReference type="OrthoDB" id="9791837at2"/>
<dbReference type="GO" id="GO:0008168">
    <property type="term" value="F:methyltransferase activity"/>
    <property type="evidence" value="ECO:0007669"/>
    <property type="project" value="UniProtKB-KW"/>
</dbReference>
<gene>
    <name evidence="4" type="ORF">C7431_101476</name>
</gene>
<dbReference type="CDD" id="cd02440">
    <property type="entry name" value="AdoMet_MTases"/>
    <property type="match status" value="1"/>
</dbReference>
<evidence type="ECO:0000259" key="3">
    <source>
        <dbReference type="Pfam" id="PF13649"/>
    </source>
</evidence>
<keyword evidence="2 4" id="KW-0808">Transferase</keyword>
<dbReference type="InterPro" id="IPR041698">
    <property type="entry name" value="Methyltransf_25"/>
</dbReference>
<dbReference type="SUPFAM" id="SSF53335">
    <property type="entry name" value="S-adenosyl-L-methionine-dependent methyltransferases"/>
    <property type="match status" value="1"/>
</dbReference>
<dbReference type="GO" id="GO:0032259">
    <property type="term" value="P:methylation"/>
    <property type="evidence" value="ECO:0007669"/>
    <property type="project" value="UniProtKB-KW"/>
</dbReference>
<evidence type="ECO:0000256" key="1">
    <source>
        <dbReference type="ARBA" id="ARBA00022603"/>
    </source>
</evidence>
<keyword evidence="1 4" id="KW-0489">Methyltransferase</keyword>
<feature type="domain" description="Methyltransferase" evidence="3">
    <location>
        <begin position="47"/>
        <end position="131"/>
    </location>
</feature>
<dbReference type="EMBL" id="QGHF01000001">
    <property type="protein sequence ID" value="PWL00664.1"/>
    <property type="molecule type" value="Genomic_DNA"/>
</dbReference>
<comment type="caution">
    <text evidence="4">The sequence shown here is derived from an EMBL/GenBank/DDBJ whole genome shotgun (WGS) entry which is preliminary data.</text>
</comment>
<dbReference type="RefSeq" id="WP_109716293.1">
    <property type="nucleotide sequence ID" value="NZ_QGHF01000001.1"/>
</dbReference>
<evidence type="ECO:0000313" key="5">
    <source>
        <dbReference type="Proteomes" id="UP000245981"/>
    </source>
</evidence>
<dbReference type="PANTHER" id="PTHR43861">
    <property type="entry name" value="TRANS-ACONITATE 2-METHYLTRANSFERASE-RELATED"/>
    <property type="match status" value="1"/>
</dbReference>
<sequence length="201" mass="22572">MDNEASRSVISLYERNAAAFAKLRATNLSEKPWLDRFLHHVRPNGHILDLGCGNGTPIAGYLLSRGFRVTGIDSSPSMIARCKETFPEHTWQVADMRELQLGHRFDGILAWDSFFHLTRADQRQMFAIFSAHASKGTALMFNAGPADGEAIGEFQGEPLYHSSLSPLEYASLLQQYDFHIVHHVVEDQQCNGRTLWLAAKD</sequence>
<dbReference type="Gene3D" id="3.40.50.150">
    <property type="entry name" value="Vaccinia Virus protein VP39"/>
    <property type="match status" value="1"/>
</dbReference>
<organism evidence="4 5">
    <name type="scientific">Pantoea allii</name>
    <dbReference type="NCBI Taxonomy" id="574096"/>
    <lineage>
        <taxon>Bacteria</taxon>
        <taxon>Pseudomonadati</taxon>
        <taxon>Pseudomonadota</taxon>
        <taxon>Gammaproteobacteria</taxon>
        <taxon>Enterobacterales</taxon>
        <taxon>Erwiniaceae</taxon>
        <taxon>Pantoea</taxon>
    </lineage>
</organism>
<accession>A0A2V2BM33</accession>
<reference evidence="4 5" key="1">
    <citation type="submission" date="2018-05" db="EMBL/GenBank/DDBJ databases">
        <title>Genomic Encyclopedia of Type Strains, Phase IV (KMG-V): Genome sequencing to study the core and pangenomes of soil and plant-associated prokaryotes.</title>
        <authorList>
            <person name="Whitman W."/>
        </authorList>
    </citation>
    <scope>NUCLEOTIDE SEQUENCE [LARGE SCALE GENOMIC DNA]</scope>
    <source>
        <strain evidence="4 5">PNA 200-10</strain>
    </source>
</reference>
<dbReference type="InterPro" id="IPR029063">
    <property type="entry name" value="SAM-dependent_MTases_sf"/>
</dbReference>
<evidence type="ECO:0000313" key="4">
    <source>
        <dbReference type="EMBL" id="PWL00664.1"/>
    </source>
</evidence>
<dbReference type="Proteomes" id="UP000245981">
    <property type="component" value="Unassembled WGS sequence"/>
</dbReference>
<dbReference type="Pfam" id="PF13649">
    <property type="entry name" value="Methyltransf_25"/>
    <property type="match status" value="1"/>
</dbReference>
<dbReference type="PANTHER" id="PTHR43861:SF1">
    <property type="entry name" value="TRANS-ACONITATE 2-METHYLTRANSFERASE"/>
    <property type="match status" value="1"/>
</dbReference>
<dbReference type="STRING" id="574096.HA38_22775"/>
<proteinExistence type="predicted"/>
<name>A0A2V2BM33_9GAMM</name>